<proteinExistence type="predicted"/>
<protein>
    <submittedName>
        <fullName evidence="1">Uncharacterized protein</fullName>
    </submittedName>
</protein>
<reference evidence="1" key="1">
    <citation type="submission" date="2023-11" db="EMBL/GenBank/DDBJ databases">
        <authorList>
            <person name="Poullet M."/>
        </authorList>
    </citation>
    <scope>NUCLEOTIDE SEQUENCE</scope>
    <source>
        <strain evidence="1">E1834</strain>
    </source>
</reference>
<comment type="caution">
    <text evidence="1">The sequence shown here is derived from an EMBL/GenBank/DDBJ whole genome shotgun (WGS) entry which is preliminary data.</text>
</comment>
<dbReference type="Proteomes" id="UP001497535">
    <property type="component" value="Unassembled WGS sequence"/>
</dbReference>
<accession>A0ACB1AFA3</accession>
<keyword evidence="2" id="KW-1185">Reference proteome</keyword>
<sequence>MPLGFYPFPISNNFRLLFPIYYNGLLCHPLLFPRFQILFLPFLFHFYPF</sequence>
<evidence type="ECO:0000313" key="2">
    <source>
        <dbReference type="Proteomes" id="UP001497535"/>
    </source>
</evidence>
<gene>
    <name evidence="1" type="ORF">MENTE1834_LOCUS36422</name>
</gene>
<evidence type="ECO:0000313" key="1">
    <source>
        <dbReference type="EMBL" id="CAK5088748.1"/>
    </source>
</evidence>
<dbReference type="EMBL" id="CAVMJV010000074">
    <property type="protein sequence ID" value="CAK5088748.1"/>
    <property type="molecule type" value="Genomic_DNA"/>
</dbReference>
<organism evidence="1 2">
    <name type="scientific">Meloidogyne enterolobii</name>
    <name type="common">Root-knot nematode worm</name>
    <name type="synonym">Meloidogyne mayaguensis</name>
    <dbReference type="NCBI Taxonomy" id="390850"/>
    <lineage>
        <taxon>Eukaryota</taxon>
        <taxon>Metazoa</taxon>
        <taxon>Ecdysozoa</taxon>
        <taxon>Nematoda</taxon>
        <taxon>Chromadorea</taxon>
        <taxon>Rhabditida</taxon>
        <taxon>Tylenchina</taxon>
        <taxon>Tylenchomorpha</taxon>
        <taxon>Tylenchoidea</taxon>
        <taxon>Meloidogynidae</taxon>
        <taxon>Meloidogyninae</taxon>
        <taxon>Meloidogyne</taxon>
    </lineage>
</organism>
<name>A0ACB1AFA3_MELEN</name>